<evidence type="ECO:0000256" key="5">
    <source>
        <dbReference type="ARBA" id="ARBA00023175"/>
    </source>
</evidence>
<evidence type="ECO:0000256" key="7">
    <source>
        <dbReference type="PROSITE-ProRule" id="PRU00283"/>
    </source>
</evidence>
<dbReference type="PROSITE" id="PS50067">
    <property type="entry name" value="KINESIN_MOTOR_2"/>
    <property type="match status" value="1"/>
</dbReference>
<dbReference type="EMBL" id="ABEU02000027">
    <property type="protein sequence ID" value="PNR26373.1"/>
    <property type="molecule type" value="Genomic_DNA"/>
</dbReference>
<feature type="region of interest" description="Disordered" evidence="9">
    <location>
        <begin position="1093"/>
        <end position="1139"/>
    </location>
</feature>
<proteinExistence type="inferred from homology"/>
<dbReference type="InterPro" id="IPR001752">
    <property type="entry name" value="Kinesin_motor_dom"/>
</dbReference>
<organism evidence="11">
    <name type="scientific">Physcomitrium patens</name>
    <name type="common">Spreading-leaved earth moss</name>
    <name type="synonym">Physcomitrella patens</name>
    <dbReference type="NCBI Taxonomy" id="3218"/>
    <lineage>
        <taxon>Eukaryota</taxon>
        <taxon>Viridiplantae</taxon>
        <taxon>Streptophyta</taxon>
        <taxon>Embryophyta</taxon>
        <taxon>Bryophyta</taxon>
        <taxon>Bryophytina</taxon>
        <taxon>Bryopsida</taxon>
        <taxon>Funariidae</taxon>
        <taxon>Funariales</taxon>
        <taxon>Funariaceae</taxon>
        <taxon>Physcomitrium</taxon>
    </lineage>
</organism>
<dbReference type="FunFam" id="3.40.850.10:FF:000033">
    <property type="entry name" value="Kinesin-like protein KIN-12E"/>
    <property type="match status" value="1"/>
</dbReference>
<dbReference type="SUPFAM" id="SSF52540">
    <property type="entry name" value="P-loop containing nucleoside triphosphate hydrolases"/>
    <property type="match status" value="1"/>
</dbReference>
<feature type="coiled-coil region" evidence="8">
    <location>
        <begin position="848"/>
        <end position="925"/>
    </location>
</feature>
<keyword evidence="13" id="KW-1185">Reference proteome</keyword>
<evidence type="ECO:0000256" key="2">
    <source>
        <dbReference type="ARBA" id="ARBA00022741"/>
    </source>
</evidence>
<dbReference type="InterPro" id="IPR036961">
    <property type="entry name" value="Kinesin_motor_dom_sf"/>
</dbReference>
<feature type="compositionally biased region" description="Low complexity" evidence="9">
    <location>
        <begin position="1093"/>
        <end position="1103"/>
    </location>
</feature>
<dbReference type="GO" id="GO:0005524">
    <property type="term" value="F:ATP binding"/>
    <property type="evidence" value="ECO:0007669"/>
    <property type="project" value="UniProtKB-UniRule"/>
</dbReference>
<dbReference type="SMART" id="SM00129">
    <property type="entry name" value="KISc"/>
    <property type="match status" value="1"/>
</dbReference>
<accession>A0A2K1IAR4</accession>
<protein>
    <recommendedName>
        <fullName evidence="10">Kinesin motor domain-containing protein</fullName>
    </recommendedName>
</protein>
<feature type="region of interest" description="Disordered" evidence="9">
    <location>
        <begin position="196"/>
        <end position="228"/>
    </location>
</feature>
<reference evidence="11 13" key="1">
    <citation type="journal article" date="2008" name="Science">
        <title>The Physcomitrella genome reveals evolutionary insights into the conquest of land by plants.</title>
        <authorList>
            <person name="Rensing S."/>
            <person name="Lang D."/>
            <person name="Zimmer A."/>
            <person name="Terry A."/>
            <person name="Salamov A."/>
            <person name="Shapiro H."/>
            <person name="Nishiyama T."/>
            <person name="Perroud P.-F."/>
            <person name="Lindquist E."/>
            <person name="Kamisugi Y."/>
            <person name="Tanahashi T."/>
            <person name="Sakakibara K."/>
            <person name="Fujita T."/>
            <person name="Oishi K."/>
            <person name="Shin-I T."/>
            <person name="Kuroki Y."/>
            <person name="Toyoda A."/>
            <person name="Suzuki Y."/>
            <person name="Hashimoto A."/>
            <person name="Yamaguchi K."/>
            <person name="Sugano A."/>
            <person name="Kohara Y."/>
            <person name="Fujiyama A."/>
            <person name="Anterola A."/>
            <person name="Aoki S."/>
            <person name="Ashton N."/>
            <person name="Barbazuk W.B."/>
            <person name="Barker E."/>
            <person name="Bennetzen J."/>
            <person name="Bezanilla M."/>
            <person name="Blankenship R."/>
            <person name="Cho S.H."/>
            <person name="Dutcher S."/>
            <person name="Estelle M."/>
            <person name="Fawcett J.A."/>
            <person name="Gundlach H."/>
            <person name="Hanada K."/>
            <person name="Heyl A."/>
            <person name="Hicks K.A."/>
            <person name="Hugh J."/>
            <person name="Lohr M."/>
            <person name="Mayer K."/>
            <person name="Melkozernov A."/>
            <person name="Murata T."/>
            <person name="Nelson D."/>
            <person name="Pils B."/>
            <person name="Prigge M."/>
            <person name="Reiss B."/>
            <person name="Renner T."/>
            <person name="Rombauts S."/>
            <person name="Rushton P."/>
            <person name="Sanderfoot A."/>
            <person name="Schween G."/>
            <person name="Shiu S.-H."/>
            <person name="Stueber K."/>
            <person name="Theodoulou F.L."/>
            <person name="Tu H."/>
            <person name="Van de Peer Y."/>
            <person name="Verrier P.J."/>
            <person name="Waters E."/>
            <person name="Wood A."/>
            <person name="Yang L."/>
            <person name="Cove D."/>
            <person name="Cuming A."/>
            <person name="Hasebe M."/>
            <person name="Lucas S."/>
            <person name="Mishler D.B."/>
            <person name="Reski R."/>
            <person name="Grigoriev I."/>
            <person name="Quatrano R.S."/>
            <person name="Boore J.L."/>
        </authorList>
    </citation>
    <scope>NUCLEOTIDE SEQUENCE [LARGE SCALE GENOMIC DNA]</scope>
    <source>
        <strain evidence="12 13">cv. Gransden 2004</strain>
    </source>
</reference>
<feature type="compositionally biased region" description="Polar residues" evidence="9">
    <location>
        <begin position="199"/>
        <end position="217"/>
    </location>
</feature>
<evidence type="ECO:0000313" key="11">
    <source>
        <dbReference type="EMBL" id="PNR26373.1"/>
    </source>
</evidence>
<evidence type="ECO:0000256" key="4">
    <source>
        <dbReference type="ARBA" id="ARBA00023054"/>
    </source>
</evidence>
<dbReference type="RefSeq" id="XP_024367555.1">
    <property type="nucleotide sequence ID" value="XM_024511787.2"/>
</dbReference>
<evidence type="ECO:0000259" key="10">
    <source>
        <dbReference type="PROSITE" id="PS50067"/>
    </source>
</evidence>
<evidence type="ECO:0000256" key="9">
    <source>
        <dbReference type="SAM" id="MobiDB-lite"/>
    </source>
</evidence>
<evidence type="ECO:0000256" key="6">
    <source>
        <dbReference type="ARBA" id="ARBA00034488"/>
    </source>
</evidence>
<feature type="region of interest" description="Disordered" evidence="9">
    <location>
        <begin position="97"/>
        <end position="158"/>
    </location>
</feature>
<keyword evidence="5 7" id="KW-0505">Motor protein</keyword>
<dbReference type="Proteomes" id="UP000006727">
    <property type="component" value="Chromosome 27"/>
</dbReference>
<dbReference type="Gene3D" id="3.40.850.10">
    <property type="entry name" value="Kinesin motor domain"/>
    <property type="match status" value="1"/>
</dbReference>
<evidence type="ECO:0000256" key="3">
    <source>
        <dbReference type="ARBA" id="ARBA00022840"/>
    </source>
</evidence>
<keyword evidence="1" id="KW-0493">Microtubule</keyword>
<feature type="coiled-coil region" evidence="8">
    <location>
        <begin position="608"/>
        <end position="635"/>
    </location>
</feature>
<keyword evidence="3 7" id="KW-0067">ATP-binding</keyword>
<sequence length="1301" mass="143917">MGKKSPVMKLFSVKEAASPSGEAGADMDNRAPLSPIFVRPRNKVAAVAHQQQGLGNHVHPTSAPTLQGLKKSQMPPSSFSQKSNSTEYVENIAILPPGTPDHKFAAPSTPKSSSKKRFGWINTRQQAQQQEEPASGPLGLRAPSTMGCGSPKHNPRESGLELINHFSDTASSASSTCSDLSIPSCASSSLYSGFTTSSKMGSDTESASSTPRTTPSKNIPRPGKHAQGNCTSKVLSISNSVVSLQQSAPAFELQEDPEFWNDHNVQVLVRVRPVSASEVSGQGFSRCVRQDGPHTITWLGQPQTRFSFDHVAGESITQEDLFRVAGTPMVENCMRGYNSCMFAYGQTGSGKTHTMLGDIDDLAIRPSLQRGMTPRVFEYLFARIQQEENLREQEQLRFVCKCSFLEIYNEHITDLLDPTSINLQIREDVKTGVYVENLKEVEVKSVHDVVQLLTQGASNRKVAATNMNRESSRSHSVFACTVESKWQANSLTNIRFGRLNLVDLAGSERQKSSGAEGDRLKEAANINKSLSTLGLVIMTLVDIANGKQRHVPYRDSKLTFLLQDSLGGNSKTTVIATISPSNGNALETMSTLKFAQRAKLIKNSAHINEDSSGDVSALRREIQQLKEEINHLKCQNVSAILPLEGDHPNVVAANPAPTISSNNLLLKIRAIEATLTSALRREQQAQLAAKRYATEIDQLQTLIQQRDQNTQSSRMILRFRDEKIRRLEAVVGGKLPVDHYLIEENKKLAEELDLVRLQVERNPELTRFAMENIRLLEQLRGFQKFYEHGERATIMEDIGNLRDQLLEMTETKLALEQGAMALSSAQADKYRKELEICCNDLSTCLEINSALTRQVEQLKSQVAQLSARCQEQQQDLDFLKAQPMGRLEELELERSVHLQIIEDLKAQLQHQQKESEELKRIAREEDVKNVVQDKYTVHQAQAEVQVQVQREVSVNPEPEPYAEAFTTDQGSLFDEDIEQISVCNVKQAAMETEFETFSELMRAKASLLDEDLEKLDVCTKRQSLESEFEAYSGALEEKKAYLSEEFVRQRVAAKTLEMAAHFEPFTELMEGEENLLRESLEQKCPDADAGISSMLDKSSSTKSPANGHCKDLGTTPEPETVPLQGSHTNSEIPATSPMVSEPQEVVLLATSQVKSDVEARPALLEMSDISPGESVLSPEPQVVSISEDVSPQQLAVDILVTTEESTSARDIKQNLSVPNSSQVGLDTRTTGDVEAMSMGSDREQSHLTDINAAHEEDHVGVRSDTAEMITDVEILKQHMVDKAHTVLDGDTTRTEESLKSD</sequence>
<evidence type="ECO:0000256" key="1">
    <source>
        <dbReference type="ARBA" id="ARBA00022701"/>
    </source>
</evidence>
<dbReference type="STRING" id="3218.A0A2K1IAR4"/>
<comment type="similarity">
    <text evidence="6">Belongs to the TRAFAC class myosin-kinesin ATPase superfamily. Kinesin family. KIN-12 subfamily.</text>
</comment>
<dbReference type="FunCoup" id="A0A2K1IAR4">
    <property type="interactions" value="503"/>
</dbReference>
<dbReference type="EnsemblPlants" id="Pp3c27_5070V3.5">
    <property type="protein sequence ID" value="Pp3c27_5070V3.5"/>
    <property type="gene ID" value="Pp3c27_5070"/>
</dbReference>
<feature type="compositionally biased region" description="Polar residues" evidence="9">
    <location>
        <begin position="1123"/>
        <end position="1133"/>
    </location>
</feature>
<dbReference type="InterPro" id="IPR019821">
    <property type="entry name" value="Kinesin_motor_CS"/>
</dbReference>
<dbReference type="PANTHER" id="PTHR37739:SF8">
    <property type="entry name" value="KINESIN-LIKE PROTEIN KIN-12D"/>
    <property type="match status" value="1"/>
</dbReference>
<reference evidence="12" key="3">
    <citation type="submission" date="2020-12" db="UniProtKB">
        <authorList>
            <consortium name="EnsemblPlants"/>
        </authorList>
    </citation>
    <scope>IDENTIFICATION</scope>
</reference>
<dbReference type="GeneID" id="112278388"/>
<dbReference type="InterPro" id="IPR027417">
    <property type="entry name" value="P-loop_NTPase"/>
</dbReference>
<dbReference type="OrthoDB" id="3176171at2759"/>
<dbReference type="PRINTS" id="PR00380">
    <property type="entry name" value="KINESINHEAVY"/>
</dbReference>
<dbReference type="Pfam" id="PF00225">
    <property type="entry name" value="Kinesin"/>
    <property type="match status" value="1"/>
</dbReference>
<reference evidence="11 13" key="2">
    <citation type="journal article" date="2018" name="Plant J.">
        <title>The Physcomitrella patens chromosome-scale assembly reveals moss genome structure and evolution.</title>
        <authorList>
            <person name="Lang D."/>
            <person name="Ullrich K.K."/>
            <person name="Murat F."/>
            <person name="Fuchs J."/>
            <person name="Jenkins J."/>
            <person name="Haas F.B."/>
            <person name="Piednoel M."/>
            <person name="Gundlach H."/>
            <person name="Van Bel M."/>
            <person name="Meyberg R."/>
            <person name="Vives C."/>
            <person name="Morata J."/>
            <person name="Symeonidi A."/>
            <person name="Hiss M."/>
            <person name="Muchero W."/>
            <person name="Kamisugi Y."/>
            <person name="Saleh O."/>
            <person name="Blanc G."/>
            <person name="Decker E.L."/>
            <person name="van Gessel N."/>
            <person name="Grimwood J."/>
            <person name="Hayes R.D."/>
            <person name="Graham S.W."/>
            <person name="Gunter L.E."/>
            <person name="McDaniel S.F."/>
            <person name="Hoernstein S.N.W."/>
            <person name="Larsson A."/>
            <person name="Li F.W."/>
            <person name="Perroud P.F."/>
            <person name="Phillips J."/>
            <person name="Ranjan P."/>
            <person name="Rokshar D.S."/>
            <person name="Rothfels C.J."/>
            <person name="Schneider L."/>
            <person name="Shu S."/>
            <person name="Stevenson D.W."/>
            <person name="Thummler F."/>
            <person name="Tillich M."/>
            <person name="Villarreal Aguilar J.C."/>
            <person name="Widiez T."/>
            <person name="Wong G.K."/>
            <person name="Wymore A."/>
            <person name="Zhang Y."/>
            <person name="Zimmer A.D."/>
            <person name="Quatrano R.S."/>
            <person name="Mayer K.F.X."/>
            <person name="Goodstein D."/>
            <person name="Casacuberta J.M."/>
            <person name="Vandepoele K."/>
            <person name="Reski R."/>
            <person name="Cuming A.C."/>
            <person name="Tuskan G.A."/>
            <person name="Maumus F."/>
            <person name="Salse J."/>
            <person name="Schmutz J."/>
            <person name="Rensing S.A."/>
        </authorList>
    </citation>
    <scope>NUCLEOTIDE SEQUENCE [LARGE SCALE GENOMIC DNA]</scope>
    <source>
        <strain evidence="12 13">cv. Gransden 2004</strain>
    </source>
</reference>
<evidence type="ECO:0000313" key="12">
    <source>
        <dbReference type="EnsemblPlants" id="Pp3c27_5070V3.1"/>
    </source>
</evidence>
<feature type="binding site" evidence="7">
    <location>
        <begin position="345"/>
        <end position="352"/>
    </location>
    <ligand>
        <name>ATP</name>
        <dbReference type="ChEBI" id="CHEBI:30616"/>
    </ligand>
</feature>
<dbReference type="Gramene" id="Pp3c27_5070V3.1">
    <property type="protein sequence ID" value="Pp3c27_5070V3.1"/>
    <property type="gene ID" value="Pp3c27_5070"/>
</dbReference>
<dbReference type="GO" id="GO:0003777">
    <property type="term" value="F:microtubule motor activity"/>
    <property type="evidence" value="ECO:0007669"/>
    <property type="project" value="InterPro"/>
</dbReference>
<dbReference type="GO" id="GO:0008017">
    <property type="term" value="F:microtubule binding"/>
    <property type="evidence" value="ECO:0007669"/>
    <property type="project" value="InterPro"/>
</dbReference>
<keyword evidence="4 8" id="KW-0175">Coiled coil</keyword>
<gene>
    <name evidence="12" type="primary">LOC112278388</name>
    <name evidence="11" type="ORF">PHYPA_030948</name>
</gene>
<feature type="domain" description="Kinesin motor" evidence="10">
    <location>
        <begin position="264"/>
        <end position="601"/>
    </location>
</feature>
<dbReference type="PANTHER" id="PTHR37739">
    <property type="entry name" value="KINESIN-LIKE PROTEIN KIN-12D"/>
    <property type="match status" value="1"/>
</dbReference>
<name>A0A2K1IAR4_PHYPA</name>
<dbReference type="GO" id="GO:0005874">
    <property type="term" value="C:microtubule"/>
    <property type="evidence" value="ECO:0007669"/>
    <property type="project" value="UniProtKB-KW"/>
</dbReference>
<keyword evidence="2 7" id="KW-0547">Nucleotide-binding</keyword>
<dbReference type="PROSITE" id="PS00411">
    <property type="entry name" value="KINESIN_MOTOR_1"/>
    <property type="match status" value="1"/>
</dbReference>
<dbReference type="InterPro" id="IPR044986">
    <property type="entry name" value="KIF15/KIN-12"/>
</dbReference>
<evidence type="ECO:0000256" key="8">
    <source>
        <dbReference type="SAM" id="Coils"/>
    </source>
</evidence>
<dbReference type="PaxDb" id="3218-PP1S276_79V6.1"/>
<dbReference type="EnsemblPlants" id="Pp3c27_5070V3.1">
    <property type="protein sequence ID" value="Pp3c27_5070V3.1"/>
    <property type="gene ID" value="Pp3c27_5070"/>
</dbReference>
<feature type="compositionally biased region" description="Polar residues" evidence="9">
    <location>
        <begin position="122"/>
        <end position="132"/>
    </location>
</feature>
<dbReference type="GO" id="GO:0007018">
    <property type="term" value="P:microtubule-based movement"/>
    <property type="evidence" value="ECO:0007669"/>
    <property type="project" value="InterPro"/>
</dbReference>
<dbReference type="Gramene" id="Pp3c27_5070V3.5">
    <property type="protein sequence ID" value="Pp3c27_5070V3.5"/>
    <property type="gene ID" value="Pp3c27_5070"/>
</dbReference>
<evidence type="ECO:0000313" key="13">
    <source>
        <dbReference type="Proteomes" id="UP000006727"/>
    </source>
</evidence>
<dbReference type="KEGG" id="ppp:112278388"/>